<dbReference type="EMBL" id="JAOAOG010000131">
    <property type="protein sequence ID" value="KAJ6246658.1"/>
    <property type="molecule type" value="Genomic_DNA"/>
</dbReference>
<protein>
    <recommendedName>
        <fullName evidence="6">AP complex subunit beta</fullName>
    </recommendedName>
</protein>
<evidence type="ECO:0000256" key="4">
    <source>
        <dbReference type="ARBA" id="ARBA00022927"/>
    </source>
</evidence>
<comment type="similarity">
    <text evidence="2 6">Belongs to the adaptor complexes large subunit family.</text>
</comment>
<dbReference type="PANTHER" id="PTHR11134">
    <property type="entry name" value="ADAPTOR COMPLEX SUBUNIT BETA FAMILY MEMBER"/>
    <property type="match status" value="1"/>
</dbReference>
<organism evidence="9 10">
    <name type="scientific">Anaeramoeba flamelloides</name>
    <dbReference type="NCBI Taxonomy" id="1746091"/>
    <lineage>
        <taxon>Eukaryota</taxon>
        <taxon>Metamonada</taxon>
        <taxon>Anaeramoebidae</taxon>
        <taxon>Anaeramoeba</taxon>
    </lineage>
</organism>
<dbReference type="PIRSF" id="PIRSF002291">
    <property type="entry name" value="AP_complex_beta"/>
    <property type="match status" value="1"/>
</dbReference>
<reference evidence="9" key="1">
    <citation type="submission" date="2022-08" db="EMBL/GenBank/DDBJ databases">
        <title>Novel sulfate-reducing endosymbionts in the free-living metamonad Anaeramoeba.</title>
        <authorList>
            <person name="Jerlstrom-Hultqvist J."/>
            <person name="Cepicka I."/>
            <person name="Gallot-Lavallee L."/>
            <person name="Salas-Leiva D."/>
            <person name="Curtis B.A."/>
            <person name="Zahonova K."/>
            <person name="Pipaliya S."/>
            <person name="Dacks J."/>
            <person name="Roger A.J."/>
        </authorList>
    </citation>
    <scope>NUCLEOTIDE SEQUENCE</scope>
    <source>
        <strain evidence="9">Schooner1</strain>
    </source>
</reference>
<evidence type="ECO:0000256" key="3">
    <source>
        <dbReference type="ARBA" id="ARBA00022448"/>
    </source>
</evidence>
<proteinExistence type="inferred from homology"/>
<comment type="subcellular location">
    <subcellularLocation>
        <location evidence="1">Endomembrane system</location>
    </subcellularLocation>
</comment>
<feature type="region of interest" description="Disordered" evidence="7">
    <location>
        <begin position="589"/>
        <end position="635"/>
    </location>
</feature>
<dbReference type="InterPro" id="IPR011989">
    <property type="entry name" value="ARM-like"/>
</dbReference>
<keyword evidence="4 6" id="KW-0653">Protein transport</keyword>
<evidence type="ECO:0000256" key="7">
    <source>
        <dbReference type="SAM" id="MobiDB-lite"/>
    </source>
</evidence>
<dbReference type="Proteomes" id="UP001150062">
    <property type="component" value="Unassembled WGS sequence"/>
</dbReference>
<feature type="compositionally biased region" description="Acidic residues" evidence="7">
    <location>
        <begin position="595"/>
        <end position="635"/>
    </location>
</feature>
<sequence>MTTLDLVEINRIKQQMKNVRNKEIQKRKKLIQKVIDLMNQGANVSSLLPEMIKASQTTDLAQKKLIYLFLLTYSSKYPKTALMAVNTFARDTISTFPSIRGLAIRTMSSLNNPELLKLIMHHVLRSLKDPSAYVKSITIISLIKLWKVIPDRLNLKQINYTLYELLLDNDPQVILNSIQAINTIFHGSGGIAINSKIISHFLNRLTSLSDWGLGVVFGLISKYAPENEKESLLILNQCDDFLRHENSFVVLSAAKVLVNIIQDLPNLKIQIFQRIRDPLLTLLSCTNQETNFVVLKHIKLIANQFPQLFYKDYTRFFLQQSDLSYQTNVKLDILSEIVCSTNVQPIIEELSEYVINSEKKQDLSRKAIFSLSKIAIKFPKYCQSILQALIAFLDLEIDYIVEESIIVMKNILQILPTAIEMIKKYISQISKLLINNDSNSESKTSLIWICGQFGNEIEKSPYILESLIHDFDKLESCTKLELLSSTLKVFCIRPAECQSMLGKLLQLSIEDQNNVDVLDRALFYYRILQTGIKNVKLIVSKNFSPEKITFQEKDGELLDEELLDEFNSLSIIYEKPYSQITHNYRILNQEKSDESESDSVSEKEGEELEQESESEQESDIENENENENENEDSEDDTVINIDWECNPQAILLPNDFQKLWAQLQVSKQISIDFGIEIETGELIEQLKEGNVLTIASGTIQQTIKMFCYAQRINDEDFMLMEIIINNETKIGTINLKSTNKQFTFEFSHYIKTCLI</sequence>
<dbReference type="Pfam" id="PF09066">
    <property type="entry name" value="B2-adapt-app_C"/>
    <property type="match status" value="1"/>
</dbReference>
<evidence type="ECO:0000256" key="2">
    <source>
        <dbReference type="ARBA" id="ARBA00006613"/>
    </source>
</evidence>
<evidence type="ECO:0000313" key="10">
    <source>
        <dbReference type="Proteomes" id="UP001150062"/>
    </source>
</evidence>
<dbReference type="SMART" id="SM01020">
    <property type="entry name" value="B2-adapt-app_C"/>
    <property type="match status" value="1"/>
</dbReference>
<dbReference type="Gene3D" id="1.25.10.10">
    <property type="entry name" value="Leucine-rich Repeat Variant"/>
    <property type="match status" value="1"/>
</dbReference>
<evidence type="ECO:0000256" key="5">
    <source>
        <dbReference type="ARBA" id="ARBA00023136"/>
    </source>
</evidence>
<evidence type="ECO:0000313" key="9">
    <source>
        <dbReference type="EMBL" id="KAJ6246658.1"/>
    </source>
</evidence>
<dbReference type="InterPro" id="IPR015151">
    <property type="entry name" value="B-adaptin_app_sub_C"/>
</dbReference>
<dbReference type="Pfam" id="PF01602">
    <property type="entry name" value="Adaptin_N"/>
    <property type="match status" value="1"/>
</dbReference>
<dbReference type="InterPro" id="IPR016024">
    <property type="entry name" value="ARM-type_fold"/>
</dbReference>
<dbReference type="Gene3D" id="3.30.310.10">
    <property type="entry name" value="TATA-Binding Protein"/>
    <property type="match status" value="1"/>
</dbReference>
<comment type="caution">
    <text evidence="9">The sequence shown here is derived from an EMBL/GenBank/DDBJ whole genome shotgun (WGS) entry which is preliminary data.</text>
</comment>
<gene>
    <name evidence="9" type="ORF">M0813_01908</name>
</gene>
<evidence type="ECO:0000259" key="8">
    <source>
        <dbReference type="SMART" id="SM01020"/>
    </source>
</evidence>
<dbReference type="InterPro" id="IPR016342">
    <property type="entry name" value="AP_complex_bsu_1_2_4"/>
</dbReference>
<dbReference type="InterPro" id="IPR012295">
    <property type="entry name" value="TBP_dom_sf"/>
</dbReference>
<keyword evidence="5 6" id="KW-0472">Membrane</keyword>
<dbReference type="InterPro" id="IPR002553">
    <property type="entry name" value="Clathrin/coatomer_adapt-like_N"/>
</dbReference>
<name>A0ABQ8YQ14_9EUKA</name>
<dbReference type="SUPFAM" id="SSF48371">
    <property type="entry name" value="ARM repeat"/>
    <property type="match status" value="1"/>
</dbReference>
<accession>A0ABQ8YQ14</accession>
<feature type="domain" description="Beta-adaptin appendage C-terminal subdomain" evidence="8">
    <location>
        <begin position="645"/>
        <end position="751"/>
    </location>
</feature>
<keyword evidence="10" id="KW-1185">Reference proteome</keyword>
<dbReference type="InterPro" id="IPR026739">
    <property type="entry name" value="AP_beta"/>
</dbReference>
<keyword evidence="3 6" id="KW-0813">Transport</keyword>
<evidence type="ECO:0000256" key="6">
    <source>
        <dbReference type="PIRNR" id="PIRNR002291"/>
    </source>
</evidence>
<evidence type="ECO:0000256" key="1">
    <source>
        <dbReference type="ARBA" id="ARBA00004308"/>
    </source>
</evidence>